<reference evidence="1" key="1">
    <citation type="journal article" date="2021" name="Open Biol.">
        <title>Shared evolutionary footprints suggest mitochondrial oxidative damage underlies multiple complex I losses in fungi.</title>
        <authorList>
            <person name="Schikora-Tamarit M.A."/>
            <person name="Marcet-Houben M."/>
            <person name="Nosek J."/>
            <person name="Gabaldon T."/>
        </authorList>
    </citation>
    <scope>NUCLEOTIDE SEQUENCE</scope>
    <source>
        <strain evidence="1">CBS2887</strain>
    </source>
</reference>
<organism evidence="1 2">
    <name type="scientific">Wickerhamomyces pijperi</name>
    <name type="common">Yeast</name>
    <name type="synonym">Pichia pijperi</name>
    <dbReference type="NCBI Taxonomy" id="599730"/>
    <lineage>
        <taxon>Eukaryota</taxon>
        <taxon>Fungi</taxon>
        <taxon>Dikarya</taxon>
        <taxon>Ascomycota</taxon>
        <taxon>Saccharomycotina</taxon>
        <taxon>Saccharomycetes</taxon>
        <taxon>Phaffomycetales</taxon>
        <taxon>Wickerhamomycetaceae</taxon>
        <taxon>Wickerhamomyces</taxon>
    </lineage>
</organism>
<comment type="caution">
    <text evidence="1">The sequence shown here is derived from an EMBL/GenBank/DDBJ whole genome shotgun (WGS) entry which is preliminary data.</text>
</comment>
<evidence type="ECO:0000313" key="1">
    <source>
        <dbReference type="EMBL" id="KAH3680964.1"/>
    </source>
</evidence>
<dbReference type="AlphaFoldDB" id="A0A9P8Q177"/>
<evidence type="ECO:0000313" key="2">
    <source>
        <dbReference type="Proteomes" id="UP000774326"/>
    </source>
</evidence>
<sequence>MTLEPNLCFPNGSVIKASKSDPVIMEDNLTHCSKVPLSKQRCKTQHPCLCLDKTMAFSATSEMMKSKEKNLGATESAAAAASVAEDAELDLKWIKHF</sequence>
<protein>
    <submittedName>
        <fullName evidence="1">Uncharacterized protein</fullName>
    </submittedName>
</protein>
<accession>A0A9P8Q177</accession>
<keyword evidence="2" id="KW-1185">Reference proteome</keyword>
<gene>
    <name evidence="1" type="ORF">WICPIJ_008049</name>
</gene>
<name>A0A9P8Q177_WICPI</name>
<dbReference type="Proteomes" id="UP000774326">
    <property type="component" value="Unassembled WGS sequence"/>
</dbReference>
<dbReference type="EMBL" id="JAEUBG010004644">
    <property type="protein sequence ID" value="KAH3680964.1"/>
    <property type="molecule type" value="Genomic_DNA"/>
</dbReference>
<reference evidence="1" key="2">
    <citation type="submission" date="2021-01" db="EMBL/GenBank/DDBJ databases">
        <authorList>
            <person name="Schikora-Tamarit M.A."/>
        </authorList>
    </citation>
    <scope>NUCLEOTIDE SEQUENCE</scope>
    <source>
        <strain evidence="1">CBS2887</strain>
    </source>
</reference>
<proteinExistence type="predicted"/>